<dbReference type="SMART" id="SM00278">
    <property type="entry name" value="HhH1"/>
    <property type="match status" value="2"/>
</dbReference>
<dbReference type="GO" id="GO:0009432">
    <property type="term" value="P:SOS response"/>
    <property type="evidence" value="ECO:0007669"/>
    <property type="project" value="UniProtKB-UniRule"/>
</dbReference>
<dbReference type="InterPro" id="IPR001162">
    <property type="entry name" value="UvrC_RNase_H_dom"/>
</dbReference>
<keyword evidence="12" id="KW-1185">Reference proteome</keyword>
<evidence type="ECO:0000313" key="12">
    <source>
        <dbReference type="Proteomes" id="UP000325372"/>
    </source>
</evidence>
<dbReference type="GO" id="GO:0009380">
    <property type="term" value="C:excinuclease repair complex"/>
    <property type="evidence" value="ECO:0007669"/>
    <property type="project" value="InterPro"/>
</dbReference>
<dbReference type="Pfam" id="PF14520">
    <property type="entry name" value="HHH_5"/>
    <property type="match status" value="1"/>
</dbReference>
<dbReference type="SUPFAM" id="SSF46600">
    <property type="entry name" value="C-terminal UvrC-binding domain of UvrB"/>
    <property type="match status" value="1"/>
</dbReference>
<evidence type="ECO:0000256" key="7">
    <source>
        <dbReference type="HAMAP-Rule" id="MF_00203"/>
    </source>
</evidence>
<dbReference type="FunFam" id="3.30.420.340:FF:000001">
    <property type="entry name" value="UvrABC system protein C"/>
    <property type="match status" value="1"/>
</dbReference>
<keyword evidence="5 7" id="KW-0234">DNA repair</keyword>
<dbReference type="InterPro" id="IPR036876">
    <property type="entry name" value="UVR_dom_sf"/>
</dbReference>
<dbReference type="CDD" id="cd10434">
    <property type="entry name" value="GIY-YIG_UvrC_Cho"/>
    <property type="match status" value="1"/>
</dbReference>
<dbReference type="NCBIfam" id="TIGR00194">
    <property type="entry name" value="uvrC"/>
    <property type="match status" value="1"/>
</dbReference>
<evidence type="ECO:0000256" key="4">
    <source>
        <dbReference type="ARBA" id="ARBA00022881"/>
    </source>
</evidence>
<evidence type="ECO:0000313" key="11">
    <source>
        <dbReference type="EMBL" id="KAA9131950.1"/>
    </source>
</evidence>
<evidence type="ECO:0000259" key="10">
    <source>
        <dbReference type="PROSITE" id="PS50165"/>
    </source>
</evidence>
<feature type="domain" description="UvrC family homology region profile" evidence="10">
    <location>
        <begin position="267"/>
        <end position="490"/>
    </location>
</feature>
<evidence type="ECO:0000256" key="6">
    <source>
        <dbReference type="ARBA" id="ARBA00023236"/>
    </source>
</evidence>
<dbReference type="InterPro" id="IPR000305">
    <property type="entry name" value="GIY-YIG_endonuc"/>
</dbReference>
<comment type="caution">
    <text evidence="11">The sequence shown here is derived from an EMBL/GenBank/DDBJ whole genome shotgun (WGS) entry which is preliminary data.</text>
</comment>
<dbReference type="AlphaFoldDB" id="A0A5N0TAI7"/>
<dbReference type="Gene3D" id="3.30.420.340">
    <property type="entry name" value="UvrC, RNAse H endonuclease domain"/>
    <property type="match status" value="1"/>
</dbReference>
<evidence type="ECO:0000259" key="9">
    <source>
        <dbReference type="PROSITE" id="PS50164"/>
    </source>
</evidence>
<evidence type="ECO:0000256" key="3">
    <source>
        <dbReference type="ARBA" id="ARBA00022769"/>
    </source>
</evidence>
<dbReference type="Pfam" id="PF22920">
    <property type="entry name" value="UvrC_RNaseH"/>
    <property type="match status" value="1"/>
</dbReference>
<dbReference type="FunFam" id="3.40.1440.10:FF:000001">
    <property type="entry name" value="UvrABC system protein C"/>
    <property type="match status" value="1"/>
</dbReference>
<evidence type="ECO:0000256" key="1">
    <source>
        <dbReference type="ARBA" id="ARBA00022490"/>
    </source>
</evidence>
<reference evidence="11 12" key="1">
    <citation type="submission" date="2019-09" db="EMBL/GenBank/DDBJ databases">
        <title>Wenzhouxiangella sp. Genome sequencing and assembly.</title>
        <authorList>
            <person name="Zhang R."/>
        </authorList>
    </citation>
    <scope>NUCLEOTIDE SEQUENCE [LARGE SCALE GENOMIC DNA]</scope>
    <source>
        <strain evidence="11 12">W260</strain>
    </source>
</reference>
<dbReference type="PROSITE" id="PS50151">
    <property type="entry name" value="UVR"/>
    <property type="match status" value="1"/>
</dbReference>
<protein>
    <recommendedName>
        <fullName evidence="7">UvrABC system protein C</fullName>
        <shortName evidence="7">Protein UvrC</shortName>
    </recommendedName>
    <alternativeName>
        <fullName evidence="7">Excinuclease ABC subunit C</fullName>
    </alternativeName>
</protein>
<feature type="domain" description="UVR" evidence="8">
    <location>
        <begin position="217"/>
        <end position="252"/>
    </location>
</feature>
<dbReference type="GO" id="GO:0009381">
    <property type="term" value="F:excinuclease ABC activity"/>
    <property type="evidence" value="ECO:0007669"/>
    <property type="project" value="UniProtKB-UniRule"/>
</dbReference>
<comment type="similarity">
    <text evidence="7">Belongs to the UvrC family.</text>
</comment>
<evidence type="ECO:0000256" key="2">
    <source>
        <dbReference type="ARBA" id="ARBA00022763"/>
    </source>
</evidence>
<comment type="subcellular location">
    <subcellularLocation>
        <location evidence="7">Cytoplasm</location>
    </subcellularLocation>
</comment>
<keyword evidence="3 7" id="KW-0228">DNA excision</keyword>
<dbReference type="EMBL" id="VYXP01000004">
    <property type="protein sequence ID" value="KAA9131950.1"/>
    <property type="molecule type" value="Genomic_DNA"/>
</dbReference>
<comment type="subunit">
    <text evidence="7">Interacts with UvrB in an incision complex.</text>
</comment>
<dbReference type="InterPro" id="IPR050066">
    <property type="entry name" value="UvrABC_protein_C"/>
</dbReference>
<dbReference type="Pfam" id="PF02151">
    <property type="entry name" value="UVR"/>
    <property type="match status" value="1"/>
</dbReference>
<comment type="function">
    <text evidence="7">The UvrABC repair system catalyzes the recognition and processing of DNA lesions. UvrC both incises the 5' and 3' sides of the lesion. The N-terminal half is responsible for the 3' incision and the C-terminal half is responsible for the 5' incision.</text>
</comment>
<feature type="domain" description="GIY-YIG" evidence="9">
    <location>
        <begin position="29"/>
        <end position="107"/>
    </location>
</feature>
<dbReference type="Gene3D" id="3.40.1440.10">
    <property type="entry name" value="GIY-YIG endonuclease"/>
    <property type="match status" value="1"/>
</dbReference>
<dbReference type="GO" id="GO:0005737">
    <property type="term" value="C:cytoplasm"/>
    <property type="evidence" value="ECO:0007669"/>
    <property type="project" value="UniProtKB-SubCell"/>
</dbReference>
<evidence type="ECO:0000259" key="8">
    <source>
        <dbReference type="PROSITE" id="PS50151"/>
    </source>
</evidence>
<dbReference type="Pfam" id="PF01541">
    <property type="entry name" value="GIY-YIG"/>
    <property type="match status" value="1"/>
</dbReference>
<dbReference type="InterPro" id="IPR010994">
    <property type="entry name" value="RuvA_2-like"/>
</dbReference>
<dbReference type="NCBIfam" id="NF001824">
    <property type="entry name" value="PRK00558.1-5"/>
    <property type="match status" value="1"/>
</dbReference>
<dbReference type="GO" id="GO:0003677">
    <property type="term" value="F:DNA binding"/>
    <property type="evidence" value="ECO:0007669"/>
    <property type="project" value="UniProtKB-UniRule"/>
</dbReference>
<dbReference type="Pfam" id="PF08459">
    <property type="entry name" value="UvrC_RNaseH_dom"/>
    <property type="match status" value="1"/>
</dbReference>
<proteinExistence type="inferred from homology"/>
<dbReference type="SMART" id="SM00465">
    <property type="entry name" value="GIYc"/>
    <property type="match status" value="1"/>
</dbReference>
<dbReference type="SUPFAM" id="SSF47781">
    <property type="entry name" value="RuvA domain 2-like"/>
    <property type="match status" value="1"/>
</dbReference>
<keyword evidence="1 7" id="KW-0963">Cytoplasm</keyword>
<dbReference type="InterPro" id="IPR035901">
    <property type="entry name" value="GIY-YIG_endonuc_sf"/>
</dbReference>
<keyword evidence="4 7" id="KW-0267">Excision nuclease</keyword>
<dbReference type="InterPro" id="IPR001943">
    <property type="entry name" value="UVR_dom"/>
</dbReference>
<keyword evidence="6 7" id="KW-0742">SOS response</keyword>
<dbReference type="InterPro" id="IPR038476">
    <property type="entry name" value="UvrC_RNase_H_dom_sf"/>
</dbReference>
<accession>A0A5N0TAI7</accession>
<dbReference type="PROSITE" id="PS50164">
    <property type="entry name" value="GIY_YIG"/>
    <property type="match status" value="1"/>
</dbReference>
<dbReference type="PROSITE" id="PS50165">
    <property type="entry name" value="UVRC"/>
    <property type="match status" value="1"/>
</dbReference>
<dbReference type="InterPro" id="IPR004791">
    <property type="entry name" value="UvrC"/>
</dbReference>
<dbReference type="Proteomes" id="UP000325372">
    <property type="component" value="Unassembled WGS sequence"/>
</dbReference>
<dbReference type="PANTHER" id="PTHR30562:SF1">
    <property type="entry name" value="UVRABC SYSTEM PROTEIN C"/>
    <property type="match status" value="1"/>
</dbReference>
<sequence>MAEKRASTDKIGAEARAFDGKAFTRRLSTGPGVYLMKDAEGSVLYVGKAANLRKRVASYFDARPKGSRIMRMIARITDIEVSLTRTEGEALLLENEWIKAHRPRYNVLLRDDKSYPWIVLTTDHDFPRVAFHRGRRDPKRTYLGPYPSAGSVRESINLIQKIFRVRNCEDSYFANRSRPCLQYQIRRCTAPCVDEVSANDYAAQVDDALLFLKGQSQKVITRLIGRMEAAAAEQKFEQAAIFRDQIESLKQMQSQQFVSAGNGDADIIAVAIGGGGACVQVVSFRGGRNLGQRSHFPTQVGEATASEILEAFLGQYYRERIPPSDIILSDSVDSIVVFAEVFSERAGKRVTLQPNPRGDRRQWLEGAKRNAENALSIHQASDARIEQQFEVLADLLGMSEPPETMECFDISHTAGNQAVASCVVFGRQGPVKSLYRRFNIKGITPGDDYAAMRQVLERRYRKLAEGEGEAPGLVIVDGGKGQLKQALEVFAELGLDGIPLMGVAKGPDRRAGYEDWVLPGRARPLEPGPESPASHLVQAIRDEAHRFAISGHRGRRQKAAVASPLEGIAGVGAGRRRALLSHFGGIRGVRKAGVEELASVPGISTELARRIYDALH</sequence>
<gene>
    <name evidence="7 11" type="primary">uvrC</name>
    <name evidence="11" type="ORF">F3N42_07190</name>
</gene>
<name>A0A5N0TAI7_9GAMM</name>
<dbReference type="HAMAP" id="MF_00203">
    <property type="entry name" value="UvrC"/>
    <property type="match status" value="1"/>
</dbReference>
<dbReference type="SUPFAM" id="SSF82771">
    <property type="entry name" value="GIY-YIG endonuclease"/>
    <property type="match status" value="1"/>
</dbReference>
<dbReference type="InterPro" id="IPR047296">
    <property type="entry name" value="GIY-YIG_UvrC_Cho"/>
</dbReference>
<dbReference type="GO" id="GO:0006289">
    <property type="term" value="P:nucleotide-excision repair"/>
    <property type="evidence" value="ECO:0007669"/>
    <property type="project" value="UniProtKB-UniRule"/>
</dbReference>
<dbReference type="Gene3D" id="1.10.150.20">
    <property type="entry name" value="5' to 3' exonuclease, C-terminal subdomain"/>
    <property type="match status" value="1"/>
</dbReference>
<organism evidence="11 12">
    <name type="scientific">Marinihelvus fidelis</name>
    <dbReference type="NCBI Taxonomy" id="2613842"/>
    <lineage>
        <taxon>Bacteria</taxon>
        <taxon>Pseudomonadati</taxon>
        <taxon>Pseudomonadota</taxon>
        <taxon>Gammaproteobacteria</taxon>
        <taxon>Chromatiales</taxon>
        <taxon>Wenzhouxiangellaceae</taxon>
        <taxon>Marinihelvus</taxon>
    </lineage>
</organism>
<dbReference type="Gene3D" id="4.10.860.10">
    <property type="entry name" value="UVR domain"/>
    <property type="match status" value="1"/>
</dbReference>
<dbReference type="InterPro" id="IPR003583">
    <property type="entry name" value="Hlx-hairpin-Hlx_DNA-bd_motif"/>
</dbReference>
<keyword evidence="11" id="KW-0378">Hydrolase</keyword>
<evidence type="ECO:0000256" key="5">
    <source>
        <dbReference type="ARBA" id="ARBA00023204"/>
    </source>
</evidence>
<dbReference type="PANTHER" id="PTHR30562">
    <property type="entry name" value="UVRC/OXIDOREDUCTASE"/>
    <property type="match status" value="1"/>
</dbReference>
<keyword evidence="2 7" id="KW-0227">DNA damage</keyword>